<keyword evidence="9 12" id="KW-0949">S-adenosyl-L-methionine</keyword>
<dbReference type="InterPro" id="IPR046887">
    <property type="entry name" value="RsmE_PUA-like"/>
</dbReference>
<comment type="subcellular location">
    <subcellularLocation>
        <location evidence="1 12">Cytoplasm</location>
    </subcellularLocation>
</comment>
<dbReference type="InterPro" id="IPR015947">
    <property type="entry name" value="PUA-like_sf"/>
</dbReference>
<dbReference type="Gene3D" id="3.40.1280.10">
    <property type="match status" value="1"/>
</dbReference>
<dbReference type="GO" id="GO:0005737">
    <property type="term" value="C:cytoplasm"/>
    <property type="evidence" value="ECO:0007669"/>
    <property type="project" value="UniProtKB-SubCell"/>
</dbReference>
<organism evidence="15 16">
    <name type="scientific">Gordonia terrae C-6</name>
    <dbReference type="NCBI Taxonomy" id="1316928"/>
    <lineage>
        <taxon>Bacteria</taxon>
        <taxon>Bacillati</taxon>
        <taxon>Actinomycetota</taxon>
        <taxon>Actinomycetes</taxon>
        <taxon>Mycobacteriales</taxon>
        <taxon>Gordoniaceae</taxon>
        <taxon>Gordonia</taxon>
    </lineage>
</organism>
<evidence type="ECO:0000256" key="3">
    <source>
        <dbReference type="ARBA" id="ARBA00012328"/>
    </source>
</evidence>
<evidence type="ECO:0000256" key="11">
    <source>
        <dbReference type="ARBA" id="ARBA00047944"/>
    </source>
</evidence>
<dbReference type="GO" id="GO:0070475">
    <property type="term" value="P:rRNA base methylation"/>
    <property type="evidence" value="ECO:0007669"/>
    <property type="project" value="TreeGrafter"/>
</dbReference>
<dbReference type="Pfam" id="PF20260">
    <property type="entry name" value="PUA_4"/>
    <property type="match status" value="1"/>
</dbReference>
<dbReference type="InterPro" id="IPR029028">
    <property type="entry name" value="Alpha/beta_knot_MTases"/>
</dbReference>
<evidence type="ECO:0000256" key="12">
    <source>
        <dbReference type="PIRNR" id="PIRNR015601"/>
    </source>
</evidence>
<dbReference type="SUPFAM" id="SSF88697">
    <property type="entry name" value="PUA domain-like"/>
    <property type="match status" value="1"/>
</dbReference>
<gene>
    <name evidence="15" type="ORF">GTC6_03785</name>
</gene>
<protein>
    <recommendedName>
        <fullName evidence="4 12">Ribosomal RNA small subunit methyltransferase E</fullName>
        <ecNumber evidence="3 12">2.1.1.193</ecNumber>
    </recommendedName>
</protein>
<evidence type="ECO:0000256" key="10">
    <source>
        <dbReference type="ARBA" id="ARBA00025699"/>
    </source>
</evidence>
<evidence type="ECO:0000256" key="1">
    <source>
        <dbReference type="ARBA" id="ARBA00004496"/>
    </source>
</evidence>
<dbReference type="EC" id="2.1.1.193" evidence="3 12"/>
<dbReference type="PANTHER" id="PTHR30027">
    <property type="entry name" value="RIBOSOMAL RNA SMALL SUBUNIT METHYLTRANSFERASE E"/>
    <property type="match status" value="1"/>
</dbReference>
<evidence type="ECO:0000256" key="9">
    <source>
        <dbReference type="ARBA" id="ARBA00022691"/>
    </source>
</evidence>
<keyword evidence="6 12" id="KW-0698">rRNA processing</keyword>
<evidence type="ECO:0000259" key="14">
    <source>
        <dbReference type="Pfam" id="PF20260"/>
    </source>
</evidence>
<comment type="similarity">
    <text evidence="2 12">Belongs to the RNA methyltransferase RsmE family.</text>
</comment>
<dbReference type="CDD" id="cd18084">
    <property type="entry name" value="RsmE-like"/>
    <property type="match status" value="1"/>
</dbReference>
<evidence type="ECO:0000313" key="15">
    <source>
        <dbReference type="EMBL" id="EON34067.1"/>
    </source>
</evidence>
<evidence type="ECO:0000313" key="16">
    <source>
        <dbReference type="Proteomes" id="UP000013569"/>
    </source>
</evidence>
<keyword evidence="8 12" id="KW-0808">Transferase</keyword>
<feature type="domain" description="Ribosomal RNA small subunit methyltransferase E methyltransferase" evidence="13">
    <location>
        <begin position="89"/>
        <end position="252"/>
    </location>
</feature>
<evidence type="ECO:0000256" key="7">
    <source>
        <dbReference type="ARBA" id="ARBA00022603"/>
    </source>
</evidence>
<dbReference type="Gene3D" id="2.40.240.20">
    <property type="entry name" value="Hypothetical PUA domain-like, domain 1"/>
    <property type="match status" value="1"/>
</dbReference>
<dbReference type="SUPFAM" id="SSF75217">
    <property type="entry name" value="alpha/beta knot"/>
    <property type="match status" value="1"/>
</dbReference>
<dbReference type="InterPro" id="IPR006700">
    <property type="entry name" value="RsmE"/>
</dbReference>
<dbReference type="EMBL" id="AQPW01000003">
    <property type="protein sequence ID" value="EON34067.1"/>
    <property type="molecule type" value="Genomic_DNA"/>
</dbReference>
<comment type="function">
    <text evidence="10 12">Specifically methylates the N3 position of the uracil ring of uridine 1498 (m3U1498) in 16S rRNA. Acts on the fully assembled 30S ribosomal subunit.</text>
</comment>
<proteinExistence type="inferred from homology"/>
<evidence type="ECO:0000256" key="8">
    <source>
        <dbReference type="ARBA" id="ARBA00022679"/>
    </source>
</evidence>
<dbReference type="NCBIfam" id="NF008693">
    <property type="entry name" value="PRK11713.2-3"/>
    <property type="match status" value="1"/>
</dbReference>
<dbReference type="Proteomes" id="UP000013569">
    <property type="component" value="Unassembled WGS sequence"/>
</dbReference>
<dbReference type="PANTHER" id="PTHR30027:SF3">
    <property type="entry name" value="16S RRNA (URACIL(1498)-N(3))-METHYLTRANSFERASE"/>
    <property type="match status" value="1"/>
</dbReference>
<comment type="catalytic activity">
    <reaction evidence="11 12">
        <text>uridine(1498) in 16S rRNA + S-adenosyl-L-methionine = N(3)-methyluridine(1498) in 16S rRNA + S-adenosyl-L-homocysteine + H(+)</text>
        <dbReference type="Rhea" id="RHEA:42920"/>
        <dbReference type="Rhea" id="RHEA-COMP:10283"/>
        <dbReference type="Rhea" id="RHEA-COMP:10284"/>
        <dbReference type="ChEBI" id="CHEBI:15378"/>
        <dbReference type="ChEBI" id="CHEBI:57856"/>
        <dbReference type="ChEBI" id="CHEBI:59789"/>
        <dbReference type="ChEBI" id="CHEBI:65315"/>
        <dbReference type="ChEBI" id="CHEBI:74502"/>
        <dbReference type="EC" id="2.1.1.193"/>
    </reaction>
</comment>
<name>R7YDL1_9ACTN</name>
<comment type="caution">
    <text evidence="15">The sequence shown here is derived from an EMBL/GenBank/DDBJ whole genome shotgun (WGS) entry which is preliminary data.</text>
</comment>
<evidence type="ECO:0000256" key="2">
    <source>
        <dbReference type="ARBA" id="ARBA00005528"/>
    </source>
</evidence>
<feature type="domain" description="Ribosomal RNA small subunit methyltransferase E PUA-like" evidence="14">
    <location>
        <begin position="32"/>
        <end position="76"/>
    </location>
</feature>
<reference evidence="15 16" key="1">
    <citation type="journal article" date="2013" name="Genome Announc.">
        <title>Draft Genome Sequence of a Benzothiophene-Desulfurizing Bacterium, Gordona terrae Strain C-6.</title>
        <authorList>
            <person name="Wang W."/>
            <person name="Ma T."/>
            <person name="Ren Y."/>
            <person name="Li G."/>
        </authorList>
    </citation>
    <scope>NUCLEOTIDE SEQUENCE [LARGE SCALE GENOMIC DNA]</scope>
    <source>
        <strain evidence="15 16">C-6</strain>
    </source>
</reference>
<dbReference type="InterPro" id="IPR046886">
    <property type="entry name" value="RsmE_MTase_dom"/>
</dbReference>
<dbReference type="FunFam" id="3.40.1280.10:FF:000023">
    <property type="entry name" value="Ribosomal RNA small subunit methyltransferase E"/>
    <property type="match status" value="1"/>
</dbReference>
<dbReference type="PIRSF" id="PIRSF015601">
    <property type="entry name" value="MTase_slr0722"/>
    <property type="match status" value="1"/>
</dbReference>
<dbReference type="Pfam" id="PF04452">
    <property type="entry name" value="Methyltrans_RNA"/>
    <property type="match status" value="1"/>
</dbReference>
<evidence type="ECO:0000256" key="5">
    <source>
        <dbReference type="ARBA" id="ARBA00022490"/>
    </source>
</evidence>
<dbReference type="GO" id="GO:0070042">
    <property type="term" value="F:rRNA (uridine-N3-)-methyltransferase activity"/>
    <property type="evidence" value="ECO:0007669"/>
    <property type="project" value="TreeGrafter"/>
</dbReference>
<dbReference type="AlphaFoldDB" id="R7YDL1"/>
<evidence type="ECO:0000256" key="4">
    <source>
        <dbReference type="ARBA" id="ARBA00013673"/>
    </source>
</evidence>
<dbReference type="NCBIfam" id="TIGR00046">
    <property type="entry name" value="RsmE family RNA methyltransferase"/>
    <property type="match status" value="1"/>
</dbReference>
<accession>R7YDL1</accession>
<dbReference type="PATRIC" id="fig|1316928.3.peg.764"/>
<keyword evidence="5 12" id="KW-0963">Cytoplasm</keyword>
<sequence>MAGVLGPVGGCAVSPPLFWADSVPAPGADLTLSGPEGRHAVTVARLGVGERILVGDGAGSVAGCEIREILAKDTLVAAVHDLSFEARPTPQVTLVQALPKSERSELAVDLATEAGVDVIVPWQALRCVSRWTGKADKGVGKWRAAASAAAKQSRRPWIPEVTDLATTIDVRARCADVVTRGGVVAVLHEEAAQPLARLPLADAAEIVLVVGPEGGLDGGEIADLTALGAQSVVLGPEVLRTSTAAAVALGAIGVLTRRWTR</sequence>
<keyword evidence="7 12" id="KW-0489">Methyltransferase</keyword>
<dbReference type="InterPro" id="IPR029026">
    <property type="entry name" value="tRNA_m1G_MTases_N"/>
</dbReference>
<evidence type="ECO:0000259" key="13">
    <source>
        <dbReference type="Pfam" id="PF04452"/>
    </source>
</evidence>
<evidence type="ECO:0000256" key="6">
    <source>
        <dbReference type="ARBA" id="ARBA00022552"/>
    </source>
</evidence>